<evidence type="ECO:0000313" key="1">
    <source>
        <dbReference type="EMBL" id="CCA73071.1"/>
    </source>
</evidence>
<evidence type="ECO:0000313" key="2">
    <source>
        <dbReference type="Proteomes" id="UP000007148"/>
    </source>
</evidence>
<organism evidence="1 2">
    <name type="scientific">Serendipita indica (strain DSM 11827)</name>
    <name type="common">Root endophyte fungus</name>
    <name type="synonym">Piriformospora indica</name>
    <dbReference type="NCBI Taxonomy" id="1109443"/>
    <lineage>
        <taxon>Eukaryota</taxon>
        <taxon>Fungi</taxon>
        <taxon>Dikarya</taxon>
        <taxon>Basidiomycota</taxon>
        <taxon>Agaricomycotina</taxon>
        <taxon>Agaricomycetes</taxon>
        <taxon>Sebacinales</taxon>
        <taxon>Serendipitaceae</taxon>
        <taxon>Serendipita</taxon>
    </lineage>
</organism>
<name>G4TP24_SERID</name>
<dbReference type="EMBL" id="CAFZ01000200">
    <property type="protein sequence ID" value="CCA73071.1"/>
    <property type="molecule type" value="Genomic_DNA"/>
</dbReference>
<reference evidence="1 2" key="1">
    <citation type="journal article" date="2011" name="PLoS Pathog.">
        <title>Endophytic Life Strategies Decoded by Genome and Transcriptome Analyses of the Mutualistic Root Symbiont Piriformospora indica.</title>
        <authorList>
            <person name="Zuccaro A."/>
            <person name="Lahrmann U."/>
            <person name="Guldener U."/>
            <person name="Langen G."/>
            <person name="Pfiffi S."/>
            <person name="Biedenkopf D."/>
            <person name="Wong P."/>
            <person name="Samans B."/>
            <person name="Grimm C."/>
            <person name="Basiewicz M."/>
            <person name="Murat C."/>
            <person name="Martin F."/>
            <person name="Kogel K.H."/>
        </authorList>
    </citation>
    <scope>NUCLEOTIDE SEQUENCE [LARGE SCALE GENOMIC DNA]</scope>
    <source>
        <strain evidence="1 2">DSM 11827</strain>
    </source>
</reference>
<gene>
    <name evidence="1" type="ORF">PIIN_07026</name>
</gene>
<accession>G4TP24</accession>
<keyword evidence="2" id="KW-1185">Reference proteome</keyword>
<dbReference type="InParanoid" id="G4TP24"/>
<proteinExistence type="predicted"/>
<dbReference type="Proteomes" id="UP000007148">
    <property type="component" value="Unassembled WGS sequence"/>
</dbReference>
<dbReference type="HOGENOM" id="CLU_1636058_0_0_1"/>
<sequence length="162" mass="18054">MRLFSVDSITDLGSSAVEDFACRYADHALYIPWVSQLDTSLYSSQVCNSLVTCLRADNAAGELASMAPGHLGGTYAPRFYVEALNEPHAVPIVFELNVLLNEDDDMDVEDAYPLDAMTDYGIKWDQIKRGFDEFISEPTIIHAQVEIVCPRPVHLLPSWISE</sequence>
<protein>
    <submittedName>
        <fullName evidence="1">Uncharacterized protein</fullName>
    </submittedName>
</protein>
<dbReference type="AlphaFoldDB" id="G4TP24"/>
<comment type="caution">
    <text evidence="1">The sequence shown here is derived from an EMBL/GenBank/DDBJ whole genome shotgun (WGS) entry which is preliminary data.</text>
</comment>